<organism evidence="1 2">
    <name type="scientific">Tenacibaculum tangerinum</name>
    <dbReference type="NCBI Taxonomy" id="3038772"/>
    <lineage>
        <taxon>Bacteria</taxon>
        <taxon>Pseudomonadati</taxon>
        <taxon>Bacteroidota</taxon>
        <taxon>Flavobacteriia</taxon>
        <taxon>Flavobacteriales</taxon>
        <taxon>Flavobacteriaceae</taxon>
        <taxon>Tenacibaculum</taxon>
    </lineage>
</organism>
<keyword evidence="2" id="KW-1185">Reference proteome</keyword>
<proteinExistence type="predicted"/>
<gene>
    <name evidence="1" type="ORF">P8625_12230</name>
</gene>
<dbReference type="RefSeq" id="WP_279652957.1">
    <property type="nucleotide sequence ID" value="NZ_CP122539.1"/>
</dbReference>
<name>A0ABY8L9Q9_9FLAO</name>
<accession>A0ABY8L9Q9</accession>
<evidence type="ECO:0000313" key="1">
    <source>
        <dbReference type="EMBL" id="WGH77103.1"/>
    </source>
</evidence>
<dbReference type="InterPro" id="IPR036583">
    <property type="entry name" value="23S_rRNA_IVS_sf"/>
</dbReference>
<protein>
    <submittedName>
        <fullName evidence="1">Four helix bundle protein</fullName>
    </submittedName>
</protein>
<dbReference type="EMBL" id="CP122539">
    <property type="protein sequence ID" value="WGH77103.1"/>
    <property type="molecule type" value="Genomic_DNA"/>
</dbReference>
<dbReference type="SUPFAM" id="SSF158446">
    <property type="entry name" value="IVS-encoded protein-like"/>
    <property type="match status" value="1"/>
</dbReference>
<dbReference type="Proteomes" id="UP001232001">
    <property type="component" value="Chromosome"/>
</dbReference>
<evidence type="ECO:0000313" key="2">
    <source>
        <dbReference type="Proteomes" id="UP001232001"/>
    </source>
</evidence>
<sequence>MLTSTFPEEEKYGLVSQLRRASI</sequence>
<reference evidence="1 2" key="1">
    <citation type="submission" date="2023-04" db="EMBL/GenBank/DDBJ databases">
        <title>Tenacibaculum tangerinum sp. nov., isolated from sea tidal flat of South Korea.</title>
        <authorList>
            <person name="Lee S.H."/>
            <person name="Kim J.-J."/>
        </authorList>
    </citation>
    <scope>NUCLEOTIDE SEQUENCE [LARGE SCALE GENOMIC DNA]</scope>
    <source>
        <strain evidence="1 2">GRR-S3-23</strain>
    </source>
</reference>